<protein>
    <submittedName>
        <fullName evidence="1">Uncharacterized protein</fullName>
    </submittedName>
</protein>
<gene>
    <name evidence="1" type="ORF">J5Y10_27040</name>
</gene>
<dbReference type="RefSeq" id="WP_209377255.1">
    <property type="nucleotide sequence ID" value="NZ_JAGIZA010000041.1"/>
</dbReference>
<dbReference type="Proteomes" id="UP000677537">
    <property type="component" value="Unassembled WGS sequence"/>
</dbReference>
<name>A0A940S7B8_9PROT</name>
<evidence type="ECO:0000313" key="2">
    <source>
        <dbReference type="Proteomes" id="UP000677537"/>
    </source>
</evidence>
<keyword evidence="2" id="KW-1185">Reference proteome</keyword>
<organism evidence="1 2">
    <name type="scientific">Roseomonas indoligenes</name>
    <dbReference type="NCBI Taxonomy" id="2820811"/>
    <lineage>
        <taxon>Bacteria</taxon>
        <taxon>Pseudomonadati</taxon>
        <taxon>Pseudomonadota</taxon>
        <taxon>Alphaproteobacteria</taxon>
        <taxon>Acetobacterales</taxon>
        <taxon>Roseomonadaceae</taxon>
        <taxon>Roseomonas</taxon>
    </lineage>
</organism>
<dbReference type="AlphaFoldDB" id="A0A940S7B8"/>
<evidence type="ECO:0000313" key="1">
    <source>
        <dbReference type="EMBL" id="MBP0496466.1"/>
    </source>
</evidence>
<proteinExistence type="predicted"/>
<dbReference type="EMBL" id="JAGIZA010000041">
    <property type="protein sequence ID" value="MBP0496466.1"/>
    <property type="molecule type" value="Genomic_DNA"/>
</dbReference>
<comment type="caution">
    <text evidence="1">The sequence shown here is derived from an EMBL/GenBank/DDBJ whole genome shotgun (WGS) entry which is preliminary data.</text>
</comment>
<accession>A0A940S7B8</accession>
<reference evidence="1" key="1">
    <citation type="submission" date="2021-03" db="EMBL/GenBank/DDBJ databases">
        <authorList>
            <person name="So Y."/>
        </authorList>
    </citation>
    <scope>NUCLEOTIDE SEQUENCE</scope>
    <source>
        <strain evidence="1">SG15</strain>
    </source>
</reference>
<sequence length="140" mass="15777">MPQGHVFEATDDQRRTVRAMSGYGVPHDDIATLLRIDPKTLRKHFRWELDSGSIEATAKVGQSLYRMATEGGLVAAAIFWMKARAGWREKHDVTVQAEITDPDGARQRVARRIEALVSRLPDDPVEASRVYQHLIQGRAE</sequence>